<dbReference type="RefSeq" id="WP_377975897.1">
    <property type="nucleotide sequence ID" value="NZ_JBBKYA010000003.1"/>
</dbReference>
<dbReference type="Gene3D" id="3.40.50.720">
    <property type="entry name" value="NAD(P)-binding Rossmann-like Domain"/>
    <property type="match status" value="1"/>
</dbReference>
<dbReference type="InterPro" id="IPR003777">
    <property type="entry name" value="XdhC_CoxI"/>
</dbReference>
<dbReference type="Pfam" id="PF13478">
    <property type="entry name" value="XdhC_C"/>
    <property type="match status" value="1"/>
</dbReference>
<evidence type="ECO:0000313" key="4">
    <source>
        <dbReference type="Proteomes" id="UP001598114"/>
    </source>
</evidence>
<sequence>MKELLVILAQLESLLASGEAIALATVVHVDGSAYRRPGARMLIDSNGNWWGGISGGCLEGDLLKKAQLAMHQQAIKRITYDTREDDPFQLGIGLGCQGLIEIVIDPIRTNIERTFTLVKSIVESGKPQFIQTVWNDTEFSIQALEDAFPGWNEASQTFTEYLPARTRIWVVGNQFDACSLIELCLTLAWEVHWVGNTNKMRKDVQQRVRACYDWDQVHGLQPSDCLVLMTHDFDRDVSFMNQYIADQSFQYIGILGPSKRFDRLKKQLQHNLVSDISTPVGLDIGAEGPDEIAIAVVAEILAHQNKRDGQRLKFRSTTIH</sequence>
<dbReference type="PANTHER" id="PTHR30388:SF6">
    <property type="entry name" value="XANTHINE DEHYDROGENASE SUBUNIT A-RELATED"/>
    <property type="match status" value="1"/>
</dbReference>
<accession>A0ABW6D0H4</accession>
<protein>
    <submittedName>
        <fullName evidence="3">XdhC family protein</fullName>
    </submittedName>
</protein>
<dbReference type="Proteomes" id="UP001598114">
    <property type="component" value="Unassembled WGS sequence"/>
</dbReference>
<comment type="caution">
    <text evidence="3">The sequence shown here is derived from an EMBL/GenBank/DDBJ whole genome shotgun (WGS) entry which is preliminary data.</text>
</comment>
<feature type="domain" description="XdhC- CoxI" evidence="1">
    <location>
        <begin position="14"/>
        <end position="81"/>
    </location>
</feature>
<dbReference type="PANTHER" id="PTHR30388">
    <property type="entry name" value="ALDEHYDE OXIDOREDUCTASE MOLYBDENUM COFACTOR ASSEMBLY PROTEIN"/>
    <property type="match status" value="1"/>
</dbReference>
<reference evidence="3 4" key="1">
    <citation type="submission" date="2024-03" db="EMBL/GenBank/DDBJ databases">
        <title>Aquirufa genome sequencing.</title>
        <authorList>
            <person name="Pitt A."/>
            <person name="Hahn M.W."/>
        </authorList>
    </citation>
    <scope>NUCLEOTIDE SEQUENCE [LARGE SCALE GENOMIC DNA]</scope>
    <source>
        <strain evidence="3 4">PLAD-142S6K</strain>
    </source>
</reference>
<dbReference type="InterPro" id="IPR027051">
    <property type="entry name" value="XdhC_Rossmann_dom"/>
</dbReference>
<dbReference type="InterPro" id="IPR052698">
    <property type="entry name" value="MoCofactor_Util/Proc"/>
</dbReference>
<evidence type="ECO:0000259" key="1">
    <source>
        <dbReference type="Pfam" id="PF02625"/>
    </source>
</evidence>
<dbReference type="EMBL" id="JBBKYA010000003">
    <property type="protein sequence ID" value="MFD3275716.1"/>
    <property type="molecule type" value="Genomic_DNA"/>
</dbReference>
<gene>
    <name evidence="3" type="ORF">SKC38_05700</name>
</gene>
<dbReference type="Pfam" id="PF02625">
    <property type="entry name" value="XdhC_CoxI"/>
    <property type="match status" value="1"/>
</dbReference>
<feature type="domain" description="XdhC Rossmann" evidence="2">
    <location>
        <begin position="168"/>
        <end position="300"/>
    </location>
</feature>
<keyword evidence="4" id="KW-1185">Reference proteome</keyword>
<organism evidence="3 4">
    <name type="scientific">Aquirufa echingensis</name>
    <dbReference type="NCBI Taxonomy" id="3096516"/>
    <lineage>
        <taxon>Bacteria</taxon>
        <taxon>Pseudomonadati</taxon>
        <taxon>Bacteroidota</taxon>
        <taxon>Cytophagia</taxon>
        <taxon>Cytophagales</taxon>
        <taxon>Flectobacillaceae</taxon>
        <taxon>Aquirufa</taxon>
    </lineage>
</organism>
<evidence type="ECO:0000259" key="2">
    <source>
        <dbReference type="Pfam" id="PF13478"/>
    </source>
</evidence>
<proteinExistence type="predicted"/>
<evidence type="ECO:0000313" key="3">
    <source>
        <dbReference type="EMBL" id="MFD3275716.1"/>
    </source>
</evidence>
<name>A0ABW6D0H4_9BACT</name>